<keyword evidence="2" id="KW-1185">Reference proteome</keyword>
<dbReference type="InterPro" id="IPR046165">
    <property type="entry name" value="DUF6167"/>
</dbReference>
<dbReference type="HOGENOM" id="CLU_2406763_0_0_11"/>
<dbReference type="EMBL" id="ACLF03000003">
    <property type="protein sequence ID" value="EFQ83877.1"/>
    <property type="molecule type" value="Genomic_DNA"/>
</dbReference>
<dbReference type="STRING" id="585531.HMPREF0063_10593"/>
<evidence type="ECO:0000313" key="2">
    <source>
        <dbReference type="Proteomes" id="UP000003111"/>
    </source>
</evidence>
<gene>
    <name evidence="1" type="ORF">HMPREF0063_10593</name>
</gene>
<sequence length="92" mass="10090">MRPRVVWFVAGTAAGVYASVKARRAAERLSMPGLVDQAAALGTGWRAFSAEVQEGMAERERDVLRSLHERACTPQLLATPHPLDTHHDKDPT</sequence>
<proteinExistence type="predicted"/>
<evidence type="ECO:0008006" key="3">
    <source>
        <dbReference type="Google" id="ProtNLM"/>
    </source>
</evidence>
<dbReference type="AlphaFoldDB" id="E2S9F3"/>
<organism evidence="1 2">
    <name type="scientific">Aeromicrobium marinum DSM 15272</name>
    <dbReference type="NCBI Taxonomy" id="585531"/>
    <lineage>
        <taxon>Bacteria</taxon>
        <taxon>Bacillati</taxon>
        <taxon>Actinomycetota</taxon>
        <taxon>Actinomycetes</taxon>
        <taxon>Propionibacteriales</taxon>
        <taxon>Nocardioidaceae</taxon>
        <taxon>Aeromicrobium</taxon>
    </lineage>
</organism>
<name>E2S9F3_9ACTN</name>
<dbReference type="Proteomes" id="UP000003111">
    <property type="component" value="Unassembled WGS sequence"/>
</dbReference>
<reference evidence="1" key="1">
    <citation type="submission" date="2010-08" db="EMBL/GenBank/DDBJ databases">
        <authorList>
            <person name="Muzny D."/>
            <person name="Qin X."/>
            <person name="Buhay C."/>
            <person name="Dugan-Rocha S."/>
            <person name="Ding Y."/>
            <person name="Chen G."/>
            <person name="Hawes A."/>
            <person name="Holder M."/>
            <person name="Jhangiani S."/>
            <person name="Johnson A."/>
            <person name="Khan Z."/>
            <person name="Li Z."/>
            <person name="Liu W."/>
            <person name="Liu X."/>
            <person name="Perez L."/>
            <person name="Shen H."/>
            <person name="Wang Q."/>
            <person name="Watt J."/>
            <person name="Xi L."/>
            <person name="Xin Y."/>
            <person name="Zhou J."/>
            <person name="Deng J."/>
            <person name="Jiang H."/>
            <person name="Liu Y."/>
            <person name="Qu J."/>
            <person name="Song X.-Z."/>
            <person name="Zhang L."/>
            <person name="Villasana D."/>
            <person name="Johnson A."/>
            <person name="Liu J."/>
            <person name="Liyanage D."/>
            <person name="Lorensuhewa L."/>
            <person name="Robinson T."/>
            <person name="Song A."/>
            <person name="Song B.-B."/>
            <person name="Dinh H."/>
            <person name="Thornton R."/>
            <person name="Coyle M."/>
            <person name="Francisco L."/>
            <person name="Jackson L."/>
            <person name="Javaid M."/>
            <person name="Korchina V."/>
            <person name="Kovar C."/>
            <person name="Mata R."/>
            <person name="Mathew T."/>
            <person name="Ngo R."/>
            <person name="Nguyen L."/>
            <person name="Nguyen N."/>
            <person name="Okwuonu G."/>
            <person name="Ongeri F."/>
            <person name="Pham C."/>
            <person name="Simmons D."/>
            <person name="Wilczek-Boney K."/>
            <person name="Hale W."/>
            <person name="Jakkamsetti A."/>
            <person name="Pham P."/>
            <person name="Ruth R."/>
            <person name="San Lucas F."/>
            <person name="Warren J."/>
            <person name="Zhang J."/>
            <person name="Zhao Z."/>
            <person name="Zhou C."/>
            <person name="Zhu D."/>
            <person name="Lee S."/>
            <person name="Bess C."/>
            <person name="Blankenburg K."/>
            <person name="Forbes L."/>
            <person name="Fu Q."/>
            <person name="Gubbala S."/>
            <person name="Hirani K."/>
            <person name="Jayaseelan J.C."/>
            <person name="Lara F."/>
            <person name="Munidasa M."/>
            <person name="Palculict T."/>
            <person name="Patil S."/>
            <person name="Pu L.-L."/>
            <person name="Saada N."/>
            <person name="Tang L."/>
            <person name="Weissenberger G."/>
            <person name="Zhu Y."/>
            <person name="Hemphill L."/>
            <person name="Shang Y."/>
            <person name="Youmans B."/>
            <person name="Ayvaz T."/>
            <person name="Ross M."/>
            <person name="Santibanez J."/>
            <person name="Aqrawi P."/>
            <person name="Gross S."/>
            <person name="Joshi V."/>
            <person name="Fowler G."/>
            <person name="Nazareth L."/>
            <person name="Reid J."/>
            <person name="Worley K."/>
            <person name="Petrosino J."/>
            <person name="Highlander S."/>
            <person name="Gibbs R."/>
        </authorList>
    </citation>
    <scope>NUCLEOTIDE SEQUENCE [LARGE SCALE GENOMIC DNA]</scope>
    <source>
        <strain evidence="1">DSM 15272</strain>
    </source>
</reference>
<dbReference type="RefSeq" id="WP_007077615.1">
    <property type="nucleotide sequence ID" value="NZ_CM001024.1"/>
</dbReference>
<dbReference type="OrthoDB" id="4952314at2"/>
<evidence type="ECO:0000313" key="1">
    <source>
        <dbReference type="EMBL" id="EFQ83877.1"/>
    </source>
</evidence>
<accession>E2S9F3</accession>
<dbReference type="eggNOG" id="ENOG5033A8E">
    <property type="taxonomic scope" value="Bacteria"/>
</dbReference>
<dbReference type="Pfam" id="PF19664">
    <property type="entry name" value="DUF6167"/>
    <property type="match status" value="1"/>
</dbReference>
<protein>
    <recommendedName>
        <fullName evidence="3">Secreted protein</fullName>
    </recommendedName>
</protein>
<comment type="caution">
    <text evidence="1">The sequence shown here is derived from an EMBL/GenBank/DDBJ whole genome shotgun (WGS) entry which is preliminary data.</text>
</comment>